<comment type="caution">
    <text evidence="4">The sequence shown here is derived from an EMBL/GenBank/DDBJ whole genome shotgun (WGS) entry which is preliminary data.</text>
</comment>
<keyword evidence="2" id="KW-0547">Nucleotide-binding</keyword>
<keyword evidence="3" id="KW-0067">ATP-binding</keyword>
<evidence type="ECO:0000313" key="4">
    <source>
        <dbReference type="EMBL" id="CAD8113713.1"/>
    </source>
</evidence>
<name>A0A8S1QE30_9CILI</name>
<evidence type="ECO:0000256" key="2">
    <source>
        <dbReference type="ARBA" id="ARBA00022741"/>
    </source>
</evidence>
<accession>A0A8S1QE30</accession>
<dbReference type="GO" id="GO:0052381">
    <property type="term" value="F:tRNA dimethylallyltransferase activity"/>
    <property type="evidence" value="ECO:0007669"/>
    <property type="project" value="TreeGrafter"/>
</dbReference>
<dbReference type="AlphaFoldDB" id="A0A8S1QE30"/>
<dbReference type="InterPro" id="IPR039657">
    <property type="entry name" value="Dimethylallyltransferase"/>
</dbReference>
<gene>
    <name evidence="4" type="ORF">PSON_ATCC_30995.1.T1040046</name>
</gene>
<dbReference type="Pfam" id="PF01715">
    <property type="entry name" value="IPPT"/>
    <property type="match status" value="1"/>
</dbReference>
<keyword evidence="1" id="KW-0808">Transferase</keyword>
<dbReference type="Proteomes" id="UP000692954">
    <property type="component" value="Unassembled WGS sequence"/>
</dbReference>
<dbReference type="PANTHER" id="PTHR11088:SF60">
    <property type="entry name" value="TRNA DIMETHYLALLYLTRANSFERASE"/>
    <property type="match status" value="1"/>
</dbReference>
<dbReference type="EMBL" id="CAJJDN010000104">
    <property type="protein sequence ID" value="CAD8113713.1"/>
    <property type="molecule type" value="Genomic_DNA"/>
</dbReference>
<evidence type="ECO:0000256" key="3">
    <source>
        <dbReference type="ARBA" id="ARBA00022840"/>
    </source>
</evidence>
<evidence type="ECO:0000313" key="5">
    <source>
        <dbReference type="Proteomes" id="UP000692954"/>
    </source>
</evidence>
<reference evidence="4" key="1">
    <citation type="submission" date="2021-01" db="EMBL/GenBank/DDBJ databases">
        <authorList>
            <consortium name="Genoscope - CEA"/>
            <person name="William W."/>
        </authorList>
    </citation>
    <scope>NUCLEOTIDE SEQUENCE</scope>
</reference>
<organism evidence="4 5">
    <name type="scientific">Paramecium sonneborni</name>
    <dbReference type="NCBI Taxonomy" id="65129"/>
    <lineage>
        <taxon>Eukaryota</taxon>
        <taxon>Sar</taxon>
        <taxon>Alveolata</taxon>
        <taxon>Ciliophora</taxon>
        <taxon>Intramacronucleata</taxon>
        <taxon>Oligohymenophorea</taxon>
        <taxon>Peniculida</taxon>
        <taxon>Parameciidae</taxon>
        <taxon>Paramecium</taxon>
    </lineage>
</organism>
<dbReference type="GO" id="GO:0005524">
    <property type="term" value="F:ATP binding"/>
    <property type="evidence" value="ECO:0007669"/>
    <property type="project" value="UniProtKB-KW"/>
</dbReference>
<dbReference type="GO" id="GO:0006400">
    <property type="term" value="P:tRNA modification"/>
    <property type="evidence" value="ECO:0007669"/>
    <property type="project" value="TreeGrafter"/>
</dbReference>
<proteinExistence type="predicted"/>
<protein>
    <submittedName>
        <fullName evidence="4">Uncharacterized protein</fullName>
    </submittedName>
</protein>
<dbReference type="OrthoDB" id="775260at2759"/>
<sequence>MRKLLIISGLAGSSKQEVAKILSRQMKTKVLPADSLQVYKNWPISTNWPNDLSNYELIGKYDGFSNLLTCFQVKSEVIQTLNKIENPIIEGGCCFFINQLLKARHEQFSELEIQIADQKAKEMFLNCQDAQTLLKSLCKKYNGQFIITDKYRMIKAIRNALLTNGETFQSTFNINEPKLSEIFDVRGFFLSESQENICKKIYKRCDDMLKQGVLKEFYEFYLLNKNINLYQVRHSTPIGYNLFVEMIKSFNLINENTQYSQSRKESLKRVKVRNFIEKFYINSRQYTSYQRRYVRSNLNQFIWIDNGLKNIPEMISSYYYCDRQLYENELNSIVNIALKSEKYSESQGQQMKMEICQEIQELVYETMQNMIFV</sequence>
<dbReference type="PANTHER" id="PTHR11088">
    <property type="entry name" value="TRNA DIMETHYLALLYLTRANSFERASE"/>
    <property type="match status" value="1"/>
</dbReference>
<keyword evidence="5" id="KW-1185">Reference proteome</keyword>
<evidence type="ECO:0000256" key="1">
    <source>
        <dbReference type="ARBA" id="ARBA00022679"/>
    </source>
</evidence>